<dbReference type="eggNOG" id="KOG0541">
    <property type="taxonomic scope" value="Eukaryota"/>
</dbReference>
<evidence type="ECO:0000256" key="2">
    <source>
        <dbReference type="ARBA" id="ARBA00022559"/>
    </source>
</evidence>
<dbReference type="PANTHER" id="PTHR10430">
    <property type="entry name" value="PEROXIREDOXIN"/>
    <property type="match status" value="1"/>
</dbReference>
<dbReference type="Gene3D" id="3.40.30.10">
    <property type="entry name" value="Glutaredoxin"/>
    <property type="match status" value="1"/>
</dbReference>
<evidence type="ECO:0000256" key="1">
    <source>
        <dbReference type="ARBA" id="ARBA00010505"/>
    </source>
</evidence>
<dbReference type="PROSITE" id="PS51352">
    <property type="entry name" value="THIOREDOXIN_2"/>
    <property type="match status" value="1"/>
</dbReference>
<evidence type="ECO:0000256" key="5">
    <source>
        <dbReference type="ARBA" id="ARBA00023284"/>
    </source>
</evidence>
<evidence type="ECO:0000256" key="7">
    <source>
        <dbReference type="RuleBase" id="RU366011"/>
    </source>
</evidence>
<dbReference type="Proteomes" id="UP000008743">
    <property type="component" value="Unassembled WGS sequence"/>
</dbReference>
<dbReference type="FunCoup" id="A0A0D2X3T7">
    <property type="interactions" value="204"/>
</dbReference>
<dbReference type="GO" id="GO:0005739">
    <property type="term" value="C:mitochondrion"/>
    <property type="evidence" value="ECO:0007669"/>
    <property type="project" value="TreeGrafter"/>
</dbReference>
<keyword evidence="2 7" id="KW-0575">Peroxidase</keyword>
<keyword evidence="10" id="KW-1185">Reference proteome</keyword>
<organism evidence="9 10">
    <name type="scientific">Capsaspora owczarzaki (strain ATCC 30864)</name>
    <dbReference type="NCBI Taxonomy" id="595528"/>
    <lineage>
        <taxon>Eukaryota</taxon>
        <taxon>Filasterea</taxon>
        <taxon>Capsaspora</taxon>
    </lineage>
</organism>
<dbReference type="GO" id="GO:0005777">
    <property type="term" value="C:peroxisome"/>
    <property type="evidence" value="ECO:0007669"/>
    <property type="project" value="TreeGrafter"/>
</dbReference>
<dbReference type="EMBL" id="KE346368">
    <property type="protein sequence ID" value="KJE94879.1"/>
    <property type="molecule type" value="Genomic_DNA"/>
</dbReference>
<dbReference type="Pfam" id="PF08534">
    <property type="entry name" value="Redoxin"/>
    <property type="match status" value="1"/>
</dbReference>
<name>A0A0D2X3T7_CAPO3</name>
<keyword evidence="5 7" id="KW-0676">Redox-active center</keyword>
<feature type="domain" description="Thioredoxin" evidence="8">
    <location>
        <begin position="35"/>
        <end position="190"/>
    </location>
</feature>
<comment type="similarity">
    <text evidence="1 7">Belongs to the peroxiredoxin family. Prx5 subfamily.</text>
</comment>
<dbReference type="InterPro" id="IPR013740">
    <property type="entry name" value="Redoxin"/>
</dbReference>
<accession>A0A0D2X3T7</accession>
<gene>
    <name evidence="9" type="ORF">CAOG_005439</name>
</gene>
<keyword evidence="3 7" id="KW-0049">Antioxidant</keyword>
<dbReference type="FunFam" id="3.40.30.10:FF:000020">
    <property type="entry name" value="Peroxiredoxin"/>
    <property type="match status" value="1"/>
</dbReference>
<evidence type="ECO:0000313" key="9">
    <source>
        <dbReference type="EMBL" id="KJE94879.1"/>
    </source>
</evidence>
<comment type="function">
    <text evidence="7">Thiol-specific peroxidase that catalyzes the reduction of hydrogen peroxide and organic hydroperoxides to water and alcohols, respectively. Plays a role in cell protection against oxidative stress by detoxifying peroxides.</text>
</comment>
<proteinExistence type="inferred from homology"/>
<keyword evidence="4 7" id="KW-0560">Oxidoreductase</keyword>
<evidence type="ECO:0000256" key="3">
    <source>
        <dbReference type="ARBA" id="ARBA00022862"/>
    </source>
</evidence>
<dbReference type="InterPro" id="IPR037944">
    <property type="entry name" value="PRX5-like"/>
</dbReference>
<dbReference type="OrthoDB" id="1882547at2759"/>
<dbReference type="GO" id="GO:0034599">
    <property type="term" value="P:cellular response to oxidative stress"/>
    <property type="evidence" value="ECO:0007669"/>
    <property type="project" value="InterPro"/>
</dbReference>
<dbReference type="InterPro" id="IPR013766">
    <property type="entry name" value="Thioredoxin_domain"/>
</dbReference>
<reference evidence="10" key="1">
    <citation type="submission" date="2011-02" db="EMBL/GenBank/DDBJ databases">
        <title>The Genome Sequence of Capsaspora owczarzaki ATCC 30864.</title>
        <authorList>
            <person name="Russ C."/>
            <person name="Cuomo C."/>
            <person name="Burger G."/>
            <person name="Gray M.W."/>
            <person name="Holland P.W.H."/>
            <person name="King N."/>
            <person name="Lang F.B.F."/>
            <person name="Roger A.J."/>
            <person name="Ruiz-Trillo I."/>
            <person name="Young S.K."/>
            <person name="Zeng Q."/>
            <person name="Gargeya S."/>
            <person name="Alvarado L."/>
            <person name="Berlin A."/>
            <person name="Chapman S.B."/>
            <person name="Chen Z."/>
            <person name="Freedman E."/>
            <person name="Gellesch M."/>
            <person name="Goldberg J."/>
            <person name="Griggs A."/>
            <person name="Gujja S."/>
            <person name="Heilman E."/>
            <person name="Heiman D."/>
            <person name="Howarth C."/>
            <person name="Mehta T."/>
            <person name="Neiman D."/>
            <person name="Pearson M."/>
            <person name="Roberts A."/>
            <person name="Saif S."/>
            <person name="Shea T."/>
            <person name="Shenoy N."/>
            <person name="Sisk P."/>
            <person name="Stolte C."/>
            <person name="Sykes S."/>
            <person name="White J."/>
            <person name="Yandava C."/>
            <person name="Haas B."/>
            <person name="Nusbaum C."/>
            <person name="Birren B."/>
        </authorList>
    </citation>
    <scope>NUCLEOTIDE SEQUENCE</scope>
    <source>
        <strain evidence="10">ATCC 30864</strain>
    </source>
</reference>
<dbReference type="SUPFAM" id="SSF52833">
    <property type="entry name" value="Thioredoxin-like"/>
    <property type="match status" value="1"/>
</dbReference>
<dbReference type="InParanoid" id="A0A0D2X3T7"/>
<dbReference type="GO" id="GO:0008379">
    <property type="term" value="F:thioredoxin peroxidase activity"/>
    <property type="evidence" value="ECO:0007669"/>
    <property type="project" value="InterPro"/>
</dbReference>
<dbReference type="CDD" id="cd03013">
    <property type="entry name" value="PRX5_like"/>
    <property type="match status" value="1"/>
</dbReference>
<dbReference type="OMA" id="SAWGKQH"/>
<protein>
    <submittedName>
        <fullName evidence="9">Thioredoxin peroxidase PMP20</fullName>
    </submittedName>
</protein>
<evidence type="ECO:0000256" key="4">
    <source>
        <dbReference type="ARBA" id="ARBA00023002"/>
    </source>
</evidence>
<dbReference type="RefSeq" id="XP_004346112.1">
    <property type="nucleotide sequence ID" value="XM_004346062.2"/>
</dbReference>
<dbReference type="STRING" id="595528.A0A0D2X3T7"/>
<evidence type="ECO:0000259" key="8">
    <source>
        <dbReference type="PROSITE" id="PS51352"/>
    </source>
</evidence>
<dbReference type="AlphaFoldDB" id="A0A0D2X3T7"/>
<dbReference type="InterPro" id="IPR036249">
    <property type="entry name" value="Thioredoxin-like_sf"/>
</dbReference>
<evidence type="ECO:0000313" key="10">
    <source>
        <dbReference type="Proteomes" id="UP000008743"/>
    </source>
</evidence>
<evidence type="ECO:0000256" key="6">
    <source>
        <dbReference type="PIRSR" id="PIRSR637944-1"/>
    </source>
</evidence>
<dbReference type="PANTHER" id="PTHR10430:SF16">
    <property type="entry name" value="PEROXIREDOXIN-5, MITOCHONDRIAL"/>
    <property type="match status" value="1"/>
</dbReference>
<dbReference type="GO" id="GO:0045454">
    <property type="term" value="P:cell redox homeostasis"/>
    <property type="evidence" value="ECO:0007669"/>
    <property type="project" value="TreeGrafter"/>
</dbReference>
<dbReference type="GO" id="GO:0042744">
    <property type="term" value="P:hydrogen peroxide catabolic process"/>
    <property type="evidence" value="ECO:0007669"/>
    <property type="project" value="TreeGrafter"/>
</dbReference>
<dbReference type="PhylomeDB" id="A0A0D2X3T7"/>
<feature type="active site" description="Cysteine sulfenic acid (-SOH) intermediate" evidence="6">
    <location>
        <position position="79"/>
    </location>
</feature>
<sequence length="190" mass="19843">MFAAVSSSLRLAVTARHFSSSASSALASAAKRAMVKVGDSLPSVQVYENDAKTTVDIAELFKGKKGILFGVPGAFTPGCSKTHLPGYVKDYEKLKAKGAEVIAVIAVNDGFVMQAWGAAHNAEGKVRMLADPTAELTKALGLEFNAPPLGGLRTTRFSAVLNDGVFTHVNIEPSGGGLTCSLANVIYDQL</sequence>